<organism evidence="1">
    <name type="scientific">Mesocestoides corti</name>
    <name type="common">Flatworm</name>
    <dbReference type="NCBI Taxonomy" id="53468"/>
    <lineage>
        <taxon>Eukaryota</taxon>
        <taxon>Metazoa</taxon>
        <taxon>Spiralia</taxon>
        <taxon>Lophotrochozoa</taxon>
        <taxon>Platyhelminthes</taxon>
        <taxon>Cestoda</taxon>
        <taxon>Eucestoda</taxon>
        <taxon>Cyclophyllidea</taxon>
        <taxon>Mesocestoididae</taxon>
        <taxon>Mesocestoides</taxon>
    </lineage>
</organism>
<dbReference type="AlphaFoldDB" id="A0A5K3G3C0"/>
<evidence type="ECO:0000313" key="1">
    <source>
        <dbReference type="WBParaSite" id="MCU_013585-RA"/>
    </source>
</evidence>
<proteinExistence type="predicted"/>
<sequence>PDLIWLRVSSFFHILGVEYPSPSIRSQSHTSGTFHPSPPRWPRRSLYAAPLSCPSLVDCLSFSHAIGTERDTGLAAARWSNVCALIRRHCRIPEP</sequence>
<dbReference type="WBParaSite" id="MCU_013585-RA">
    <property type="protein sequence ID" value="MCU_013585-RA"/>
    <property type="gene ID" value="MCU_013585"/>
</dbReference>
<accession>A0A5K3G3C0</accession>
<protein>
    <submittedName>
        <fullName evidence="1">Ovule protein</fullName>
    </submittedName>
</protein>
<name>A0A5K3G3C0_MESCO</name>
<reference evidence="1" key="1">
    <citation type="submission" date="2019-11" db="UniProtKB">
        <authorList>
            <consortium name="WormBaseParasite"/>
        </authorList>
    </citation>
    <scope>IDENTIFICATION</scope>
</reference>